<dbReference type="PANTHER" id="PTHR14359">
    <property type="entry name" value="HOMO-OLIGOMERIC FLAVIN CONTAINING CYS DECARBOXYLASE FAMILY"/>
    <property type="match status" value="1"/>
</dbReference>
<dbReference type="InterPro" id="IPR003382">
    <property type="entry name" value="Flavoprotein"/>
</dbReference>
<evidence type="ECO:0000259" key="4">
    <source>
        <dbReference type="Pfam" id="PF02441"/>
    </source>
</evidence>
<dbReference type="OrthoDB" id="1532798at2759"/>
<dbReference type="Pfam" id="PF02441">
    <property type="entry name" value="Flavoprotein"/>
    <property type="match status" value="1"/>
</dbReference>
<gene>
    <name evidence="5" type="ORF">BKCO1_6900027</name>
</gene>
<dbReference type="SUPFAM" id="SSF52507">
    <property type="entry name" value="Homo-oligomeric flavin-containing Cys decarboxylases, HFCD"/>
    <property type="match status" value="2"/>
</dbReference>
<dbReference type="GeneID" id="31018707"/>
<name>A0A1J9QNB0_9PEZI</name>
<reference evidence="5 6" key="1">
    <citation type="submission" date="2016-10" db="EMBL/GenBank/DDBJ databases">
        <title>Proteomics and genomics reveal pathogen-plant mechanisms compatible with a hemibiotrophic lifestyle of Diplodia corticola.</title>
        <authorList>
            <person name="Fernandes I."/>
            <person name="De Jonge R."/>
            <person name="Van De Peer Y."/>
            <person name="Devreese B."/>
            <person name="Alves A."/>
            <person name="Esteves A.C."/>
        </authorList>
    </citation>
    <scope>NUCLEOTIDE SEQUENCE [LARGE SCALE GENOMIC DNA]</scope>
    <source>
        <strain evidence="5 6">CBS 112549</strain>
    </source>
</reference>
<keyword evidence="1" id="KW-0173">Coenzyme A biosynthesis</keyword>
<dbReference type="GO" id="GO:0071513">
    <property type="term" value="C:phosphopantothenoylcysteine decarboxylase complex"/>
    <property type="evidence" value="ECO:0007669"/>
    <property type="project" value="TreeGrafter"/>
</dbReference>
<dbReference type="STRING" id="236234.A0A1J9QNB0"/>
<evidence type="ECO:0000256" key="1">
    <source>
        <dbReference type="ARBA" id="ARBA00022993"/>
    </source>
</evidence>
<feature type="region of interest" description="Disordered" evidence="3">
    <location>
        <begin position="1"/>
        <end position="34"/>
    </location>
</feature>
<dbReference type="EMBL" id="MNUE01000069">
    <property type="protein sequence ID" value="OJD29945.1"/>
    <property type="molecule type" value="Genomic_DNA"/>
</dbReference>
<evidence type="ECO:0000256" key="2">
    <source>
        <dbReference type="ARBA" id="ARBA00038350"/>
    </source>
</evidence>
<dbReference type="InterPro" id="IPR036551">
    <property type="entry name" value="Flavin_trans-like"/>
</dbReference>
<dbReference type="GO" id="GO:0004633">
    <property type="term" value="F:phosphopantothenoylcysteine decarboxylase activity"/>
    <property type="evidence" value="ECO:0007669"/>
    <property type="project" value="TreeGrafter"/>
</dbReference>
<dbReference type="Gene3D" id="3.40.50.1950">
    <property type="entry name" value="Flavin prenyltransferase-like"/>
    <property type="match status" value="1"/>
</dbReference>
<protein>
    <submittedName>
        <fullName evidence="5">Phosphopantothenoylcysteine decarboxylase</fullName>
    </submittedName>
</protein>
<sequence length="273" mass="29198">MPTTQQQQQQPLQPPQPRPRPTPPPLTASAHQHDTKKHLLLASSGSVATIKLPSIVTALAPHRNLSIRIVLTGSAAAFLAGQSAEQPDLAAVAALPNVDGVYLDADEWREPWVRGNSILHIELRRWADILVVAPLSANTMAKMVGGVCDGLLLSTVRAWDTMGVLDPVRLPDVEGVEGAVGGGGEEGGAAVVRTRKKRIVVAPAMNTAMWEHPVTAKQVRVLEEEWGVANGGWVEVLRPIEKTIACGDTGSGGMKEWKEIVGVIEERMGLTRA</sequence>
<evidence type="ECO:0000313" key="5">
    <source>
        <dbReference type="EMBL" id="OJD29945.1"/>
    </source>
</evidence>
<dbReference type="Proteomes" id="UP000183809">
    <property type="component" value="Unassembled WGS sequence"/>
</dbReference>
<feature type="compositionally biased region" description="Pro residues" evidence="3">
    <location>
        <begin position="12"/>
        <end position="26"/>
    </location>
</feature>
<feature type="compositionally biased region" description="Low complexity" evidence="3">
    <location>
        <begin position="1"/>
        <end position="11"/>
    </location>
</feature>
<keyword evidence="6" id="KW-1185">Reference proteome</keyword>
<dbReference type="GO" id="GO:0015937">
    <property type="term" value="P:coenzyme A biosynthetic process"/>
    <property type="evidence" value="ECO:0007669"/>
    <property type="project" value="UniProtKB-KW"/>
</dbReference>
<feature type="domain" description="Flavoprotein" evidence="4">
    <location>
        <begin position="37"/>
        <end position="266"/>
    </location>
</feature>
<proteinExistence type="inferred from homology"/>
<dbReference type="AlphaFoldDB" id="A0A1J9QNB0"/>
<evidence type="ECO:0000313" key="6">
    <source>
        <dbReference type="Proteomes" id="UP000183809"/>
    </source>
</evidence>
<dbReference type="RefSeq" id="XP_020126205.1">
    <property type="nucleotide sequence ID" value="XM_020278446.1"/>
</dbReference>
<organism evidence="5 6">
    <name type="scientific">Diplodia corticola</name>
    <dbReference type="NCBI Taxonomy" id="236234"/>
    <lineage>
        <taxon>Eukaryota</taxon>
        <taxon>Fungi</taxon>
        <taxon>Dikarya</taxon>
        <taxon>Ascomycota</taxon>
        <taxon>Pezizomycotina</taxon>
        <taxon>Dothideomycetes</taxon>
        <taxon>Dothideomycetes incertae sedis</taxon>
        <taxon>Botryosphaeriales</taxon>
        <taxon>Botryosphaeriaceae</taxon>
        <taxon>Diplodia</taxon>
    </lineage>
</organism>
<dbReference type="GO" id="GO:0010181">
    <property type="term" value="F:FMN binding"/>
    <property type="evidence" value="ECO:0007669"/>
    <property type="project" value="TreeGrafter"/>
</dbReference>
<dbReference type="PANTHER" id="PTHR14359:SF6">
    <property type="entry name" value="PHOSPHOPANTOTHENOYLCYSTEINE DECARBOXYLASE"/>
    <property type="match status" value="1"/>
</dbReference>
<evidence type="ECO:0000256" key="3">
    <source>
        <dbReference type="SAM" id="MobiDB-lite"/>
    </source>
</evidence>
<comment type="similarity">
    <text evidence="2">Belongs to the HFCD (homooligomeric flavin containing Cys decarboxylase) superfamily.</text>
</comment>
<comment type="caution">
    <text evidence="5">The sequence shown here is derived from an EMBL/GenBank/DDBJ whole genome shotgun (WGS) entry which is preliminary data.</text>
</comment>
<accession>A0A1J9QNB0</accession>